<evidence type="ECO:0000259" key="2">
    <source>
        <dbReference type="Pfam" id="PF06445"/>
    </source>
</evidence>
<dbReference type="STRING" id="1121485.GCA_000426485_02540"/>
<evidence type="ECO:0000313" key="3">
    <source>
        <dbReference type="EMBL" id="TFD98057.1"/>
    </source>
</evidence>
<dbReference type="RefSeq" id="WP_026626429.1">
    <property type="nucleotide sequence ID" value="NZ_JAWZLG010000068.1"/>
</dbReference>
<reference evidence="3 4" key="1">
    <citation type="submission" date="2019-03" db="EMBL/GenBank/DDBJ databases">
        <title>San Antonio Military Medical Center submission to MRSN (WRAIR), pending publication.</title>
        <authorList>
            <person name="Blyth D.M."/>
            <person name="Mccarthy S.L."/>
            <person name="Schall S.E."/>
            <person name="Stam J.A."/>
            <person name="Ong A.C."/>
            <person name="Mcgann P.T."/>
        </authorList>
    </citation>
    <scope>NUCLEOTIDE SEQUENCE [LARGE SCALE GENOMIC DNA]</scope>
    <source>
        <strain evidence="3 4">MRSN571793</strain>
    </source>
</reference>
<comment type="caution">
    <text evidence="3">The sequence shown here is derived from an EMBL/GenBank/DDBJ whole genome shotgun (WGS) entry which is preliminary data.</text>
</comment>
<protein>
    <recommendedName>
        <fullName evidence="2">GyrI-like small molecule binding domain-containing protein</fullName>
    </recommendedName>
</protein>
<name>A0A4Y8L6X9_9BACT</name>
<dbReference type="Gene3D" id="3.20.80.10">
    <property type="entry name" value="Regulatory factor, effector binding domain"/>
    <property type="match status" value="1"/>
</dbReference>
<keyword evidence="4" id="KW-1185">Reference proteome</keyword>
<evidence type="ECO:0000313" key="4">
    <source>
        <dbReference type="Proteomes" id="UP000297861"/>
    </source>
</evidence>
<feature type="domain" description="GyrI-like small molecule binding" evidence="2">
    <location>
        <begin position="77"/>
        <end position="179"/>
    </location>
</feature>
<dbReference type="InterPro" id="IPR029442">
    <property type="entry name" value="GyrI-like"/>
</dbReference>
<dbReference type="OrthoDB" id="998101at2"/>
<keyword evidence="1" id="KW-0472">Membrane</keyword>
<accession>A0A4Y8L6X9</accession>
<keyword evidence="1" id="KW-0812">Transmembrane</keyword>
<dbReference type="PANTHER" id="PTHR15949:SF3">
    <property type="entry name" value="TESTIS-EXPRESSED PROTEIN 264"/>
    <property type="match status" value="1"/>
</dbReference>
<dbReference type="Pfam" id="PF06445">
    <property type="entry name" value="GyrI-like"/>
    <property type="match status" value="1"/>
</dbReference>
<dbReference type="Proteomes" id="UP000297861">
    <property type="component" value="Unassembled WGS sequence"/>
</dbReference>
<dbReference type="EMBL" id="SOML01000002">
    <property type="protein sequence ID" value="TFD98057.1"/>
    <property type="molecule type" value="Genomic_DNA"/>
</dbReference>
<gene>
    <name evidence="3" type="ORF">E2605_05405</name>
</gene>
<proteinExistence type="predicted"/>
<dbReference type="InterPro" id="IPR011256">
    <property type="entry name" value="Reg_factor_effector_dom_sf"/>
</dbReference>
<evidence type="ECO:0000256" key="1">
    <source>
        <dbReference type="SAM" id="Phobius"/>
    </source>
</evidence>
<keyword evidence="1" id="KW-1133">Transmembrane helix</keyword>
<sequence>MAVSKKKIIIGSIIIGLILVSGFICYWYYGGFHPVNIQERVDGGEIVVYEDVVGDYSQAGPVSNKLYYSLLYTDTLNTSKGFGVFYDNPQKVERSKLRSEVGCVLDSVDSLRLNRVKAKYKVKELPQQVYIVTELPLKGYLSILLGLTKVYPAITKYCIEKGYSEDSPVTEIYDMKRKTITYRKEIKVK</sequence>
<organism evidence="3 4">
    <name type="scientific">Dysgonomonas capnocytophagoides</name>
    <dbReference type="NCBI Taxonomy" id="45254"/>
    <lineage>
        <taxon>Bacteria</taxon>
        <taxon>Pseudomonadati</taxon>
        <taxon>Bacteroidota</taxon>
        <taxon>Bacteroidia</taxon>
        <taxon>Bacteroidales</taxon>
        <taxon>Dysgonomonadaceae</taxon>
        <taxon>Dysgonomonas</taxon>
    </lineage>
</organism>
<dbReference type="PANTHER" id="PTHR15949">
    <property type="entry name" value="TESTIS-EXPRESSED PROTEIN 264"/>
    <property type="match status" value="1"/>
</dbReference>
<feature type="transmembrane region" description="Helical" evidence="1">
    <location>
        <begin position="7"/>
        <end position="29"/>
    </location>
</feature>
<dbReference type="AlphaFoldDB" id="A0A4Y8L6X9"/>